<evidence type="ECO:0000313" key="3">
    <source>
        <dbReference type="EMBL" id="ARX89107.1"/>
    </source>
</evidence>
<keyword evidence="3" id="KW-0378">Hydrolase</keyword>
<dbReference type="PANTHER" id="PTHR21240:SF28">
    <property type="entry name" value="ISO-OROTATE DECARBOXYLASE (EUROFUNG)"/>
    <property type="match status" value="1"/>
</dbReference>
<dbReference type="PANTHER" id="PTHR21240">
    <property type="entry name" value="2-AMINO-3-CARBOXYLMUCONATE-6-SEMIALDEHYDE DECARBOXYLASE"/>
    <property type="match status" value="1"/>
</dbReference>
<dbReference type="Pfam" id="PF04909">
    <property type="entry name" value="Amidohydro_2"/>
    <property type="match status" value="1"/>
</dbReference>
<evidence type="ECO:0000256" key="1">
    <source>
        <dbReference type="ARBA" id="ARBA00023239"/>
    </source>
</evidence>
<gene>
    <name evidence="3" type="ORF">SMD44_08594</name>
</gene>
<accession>A0A1Z1WRT1</accession>
<dbReference type="InterPro" id="IPR032466">
    <property type="entry name" value="Metal_Hydrolase"/>
</dbReference>
<organism evidence="3 4">
    <name type="scientific">Streptomyces alboflavus</name>
    <dbReference type="NCBI Taxonomy" id="67267"/>
    <lineage>
        <taxon>Bacteria</taxon>
        <taxon>Bacillati</taxon>
        <taxon>Actinomycetota</taxon>
        <taxon>Actinomycetes</taxon>
        <taxon>Kitasatosporales</taxon>
        <taxon>Streptomycetaceae</taxon>
        <taxon>Streptomyces</taxon>
    </lineage>
</organism>
<feature type="domain" description="Amidohydrolase-related" evidence="2">
    <location>
        <begin position="1"/>
        <end position="186"/>
    </location>
</feature>
<sequence length="200" mass="22172">MARRDLPIWLHPARGAAFADYATEDTSRYEIWWALGWPYETSAAMARLVFSGLLEQHPTIKIITHHLGAMIPFLEGRIGLGWGDQLGSRTAGGDLAHLRETVLPHRPLEYFRRFYADTALSGSVGGIRCGLDFFGADHVLFGTDCPFDPEGGPGFIRGTIRALDTLDLADADRARIYHGNILRLMRLPDPVTTRPGRVSS</sequence>
<dbReference type="GO" id="GO:0005737">
    <property type="term" value="C:cytoplasm"/>
    <property type="evidence" value="ECO:0007669"/>
    <property type="project" value="TreeGrafter"/>
</dbReference>
<proteinExistence type="predicted"/>
<evidence type="ECO:0000259" key="2">
    <source>
        <dbReference type="Pfam" id="PF04909"/>
    </source>
</evidence>
<dbReference type="InterPro" id="IPR006680">
    <property type="entry name" value="Amidohydro-rel"/>
</dbReference>
<dbReference type="AlphaFoldDB" id="A0A1Z1WRT1"/>
<dbReference type="EMBL" id="CP021748">
    <property type="protein sequence ID" value="ARX89107.1"/>
    <property type="molecule type" value="Genomic_DNA"/>
</dbReference>
<dbReference type="InterPro" id="IPR032465">
    <property type="entry name" value="ACMSD"/>
</dbReference>
<dbReference type="SUPFAM" id="SSF51556">
    <property type="entry name" value="Metallo-dependent hydrolases"/>
    <property type="match status" value="1"/>
</dbReference>
<evidence type="ECO:0000313" key="4">
    <source>
        <dbReference type="Proteomes" id="UP000195880"/>
    </source>
</evidence>
<dbReference type="GO" id="GO:0016787">
    <property type="term" value="F:hydrolase activity"/>
    <property type="evidence" value="ECO:0007669"/>
    <property type="project" value="UniProtKB-KW"/>
</dbReference>
<reference evidence="3 4" key="1">
    <citation type="submission" date="2017-05" db="EMBL/GenBank/DDBJ databases">
        <title>Streptomyces alboflavus Genome sequencing and assembly.</title>
        <authorList>
            <person name="Wang Y."/>
            <person name="Du B."/>
            <person name="Ding Y."/>
            <person name="Liu H."/>
            <person name="Hou Q."/>
            <person name="Liu K."/>
            <person name="Wang C."/>
            <person name="Yao L."/>
        </authorList>
    </citation>
    <scope>NUCLEOTIDE SEQUENCE [LARGE SCALE GENOMIC DNA]</scope>
    <source>
        <strain evidence="3 4">MDJK44</strain>
    </source>
</reference>
<dbReference type="Gene3D" id="3.20.20.140">
    <property type="entry name" value="Metal-dependent hydrolases"/>
    <property type="match status" value="1"/>
</dbReference>
<keyword evidence="1" id="KW-0456">Lyase</keyword>
<dbReference type="GO" id="GO:0019748">
    <property type="term" value="P:secondary metabolic process"/>
    <property type="evidence" value="ECO:0007669"/>
    <property type="project" value="TreeGrafter"/>
</dbReference>
<name>A0A1Z1WRT1_9ACTN</name>
<protein>
    <submittedName>
        <fullName evidence="3">Amidohydrolase</fullName>
    </submittedName>
</protein>
<keyword evidence="4" id="KW-1185">Reference proteome</keyword>
<dbReference type="GO" id="GO:0016831">
    <property type="term" value="F:carboxy-lyase activity"/>
    <property type="evidence" value="ECO:0007669"/>
    <property type="project" value="InterPro"/>
</dbReference>
<dbReference type="Proteomes" id="UP000195880">
    <property type="component" value="Chromosome"/>
</dbReference>
<dbReference type="KEGG" id="salf:SMD44_08594"/>